<sequence length="210" mass="24584">MGQKLKYFFGYVAMFLLVLSASIAFTINFTPLYSFDIDYLNIEQMTGLSKDIILDNYRILMQYLNLPWITELKMPDFPASESGLFHFYEVKQLFLLDYAILGVSAVVTGLFLRMVKKEQGYWRMMNPLRLMIAAPLAALAIIFMNFDRLFVAFHGVFFNNDAWIFDARTDPIILALPQDFFMHCFVLVFVLLELVLVLVYFWVRRKVKTT</sequence>
<dbReference type="AlphaFoldDB" id="A0A143Z294"/>
<proteinExistence type="predicted"/>
<feature type="transmembrane region" description="Helical" evidence="1">
    <location>
        <begin position="93"/>
        <end position="115"/>
    </location>
</feature>
<reference evidence="2 5" key="1">
    <citation type="submission" date="2016-02" db="EMBL/GenBank/DDBJ databases">
        <authorList>
            <person name="Strepis N."/>
        </authorList>
    </citation>
    <scope>NUCLEOTIDE SEQUENCE [LARGE SCALE GENOMIC DNA]</scope>
    <source>
        <strain evidence="2">Trichococcus flocculiformis</strain>
    </source>
</reference>
<evidence type="ECO:0000256" key="1">
    <source>
        <dbReference type="SAM" id="Phobius"/>
    </source>
</evidence>
<dbReference type="STRING" id="82803.SAMN04488048_106141"/>
<evidence type="ECO:0000313" key="5">
    <source>
        <dbReference type="Proteomes" id="UP000195947"/>
    </source>
</evidence>
<keyword evidence="1" id="KW-0812">Transmembrane</keyword>
<accession>A0A143Z294</accession>
<evidence type="ECO:0000313" key="6">
    <source>
        <dbReference type="Proteomes" id="UP000199686"/>
    </source>
</evidence>
<evidence type="ECO:0000313" key="2">
    <source>
        <dbReference type="EMBL" id="CZR03371.1"/>
    </source>
</evidence>
<organism evidence="3 7">
    <name type="scientific">Trichococcus flocculiformis</name>
    <dbReference type="NCBI Taxonomy" id="82803"/>
    <lineage>
        <taxon>Bacteria</taxon>
        <taxon>Bacillati</taxon>
        <taxon>Bacillota</taxon>
        <taxon>Bacilli</taxon>
        <taxon>Lactobacillales</taxon>
        <taxon>Carnobacteriaceae</taxon>
        <taxon>Trichococcus</taxon>
    </lineage>
</organism>
<feature type="transmembrane region" description="Helical" evidence="1">
    <location>
        <begin position="127"/>
        <end position="146"/>
    </location>
</feature>
<reference evidence="4 6" key="2">
    <citation type="submission" date="2016-10" db="EMBL/GenBank/DDBJ databases">
        <authorList>
            <person name="Varghese N."/>
            <person name="Submissions S."/>
        </authorList>
    </citation>
    <scope>NUCLEOTIDE SEQUENCE [LARGE SCALE GENOMIC DNA]</scope>
    <source>
        <strain evidence="4 6">DSM 2094</strain>
    </source>
</reference>
<feature type="transmembrane region" description="Helical" evidence="1">
    <location>
        <begin position="180"/>
        <end position="203"/>
    </location>
</feature>
<dbReference type="EMBL" id="FJMZ01000051">
    <property type="protein sequence ID" value="CZR03371.1"/>
    <property type="molecule type" value="Genomic_DNA"/>
</dbReference>
<feature type="transmembrane region" description="Helical" evidence="1">
    <location>
        <begin position="7"/>
        <end position="27"/>
    </location>
</feature>
<evidence type="ECO:0000313" key="3">
    <source>
        <dbReference type="EMBL" id="NLD32243.1"/>
    </source>
</evidence>
<dbReference type="Pfam" id="PF07314">
    <property type="entry name" value="Lit"/>
    <property type="match status" value="1"/>
</dbReference>
<keyword evidence="1" id="KW-1133">Transmembrane helix</keyword>
<comment type="caution">
    <text evidence="3">The sequence shown here is derived from an EMBL/GenBank/DDBJ whole genome shotgun (WGS) entry which is preliminary data.</text>
</comment>
<gene>
    <name evidence="3" type="ORF">GX662_08305</name>
    <name evidence="4" type="ORF">SAMN04488507_10668</name>
    <name evidence="2" type="ORF">TFLO_2819</name>
</gene>
<dbReference type="Proteomes" id="UP000199686">
    <property type="component" value="Unassembled WGS sequence"/>
</dbReference>
<dbReference type="EMBL" id="JAAZCD010000189">
    <property type="protein sequence ID" value="NLD32243.1"/>
    <property type="molecule type" value="Genomic_DNA"/>
</dbReference>
<evidence type="ECO:0000313" key="7">
    <source>
        <dbReference type="Proteomes" id="UP000589373"/>
    </source>
</evidence>
<dbReference type="OrthoDB" id="9813051at2"/>
<dbReference type="NCBIfam" id="TIGR01906">
    <property type="entry name" value="integ_TIGR01906"/>
    <property type="match status" value="1"/>
</dbReference>
<reference evidence="3 7" key="3">
    <citation type="journal article" date="2020" name="Biotechnol. Biofuels">
        <title>New insights from the biogas microbiome by comprehensive genome-resolved metagenomics of nearly 1600 species originating from multiple anaerobic digesters.</title>
        <authorList>
            <person name="Campanaro S."/>
            <person name="Treu L."/>
            <person name="Rodriguez-R L.M."/>
            <person name="Kovalovszki A."/>
            <person name="Ziels R.M."/>
            <person name="Maus I."/>
            <person name="Zhu X."/>
            <person name="Kougias P.G."/>
            <person name="Basile A."/>
            <person name="Luo G."/>
            <person name="Schluter A."/>
            <person name="Konstantinidis K.T."/>
            <person name="Angelidaki I."/>
        </authorList>
    </citation>
    <scope>NUCLEOTIDE SEQUENCE [LARGE SCALE GENOMIC DNA]</scope>
    <source>
        <strain evidence="3">AS07pgkLD_105</strain>
    </source>
</reference>
<dbReference type="EMBL" id="FOQC01000066">
    <property type="protein sequence ID" value="SFI17755.1"/>
    <property type="molecule type" value="Genomic_DNA"/>
</dbReference>
<dbReference type="InterPro" id="IPR010178">
    <property type="entry name" value="Lit"/>
</dbReference>
<dbReference type="Proteomes" id="UP000589373">
    <property type="component" value="Unassembled WGS sequence"/>
</dbReference>
<protein>
    <submittedName>
        <fullName evidence="2">Integral membrane protein 1906</fullName>
    </submittedName>
    <submittedName>
        <fullName evidence="4">Integral membrane protein TIGR01906</fullName>
    </submittedName>
    <submittedName>
        <fullName evidence="3">TIGR01906 family membrane protein</fullName>
    </submittedName>
</protein>
<dbReference type="Proteomes" id="UP000195947">
    <property type="component" value="Unassembled WGS sequence"/>
</dbReference>
<keyword evidence="1" id="KW-0472">Membrane</keyword>
<evidence type="ECO:0000313" key="4">
    <source>
        <dbReference type="EMBL" id="SFI17755.1"/>
    </source>
</evidence>
<name>A0A143Z294_9LACT</name>
<keyword evidence="5" id="KW-1185">Reference proteome</keyword>